<dbReference type="GO" id="GO:0006654">
    <property type="term" value="P:phosphatidic acid biosynthetic process"/>
    <property type="evidence" value="ECO:0007669"/>
    <property type="project" value="TreeGrafter"/>
</dbReference>
<dbReference type="SUPFAM" id="SSF69593">
    <property type="entry name" value="Glycerol-3-phosphate (1)-acyltransferase"/>
    <property type="match status" value="1"/>
</dbReference>
<feature type="transmembrane region" description="Helical" evidence="4">
    <location>
        <begin position="6"/>
        <end position="28"/>
    </location>
</feature>
<proteinExistence type="predicted"/>
<keyword evidence="4" id="KW-0472">Membrane</keyword>
<evidence type="ECO:0000313" key="6">
    <source>
        <dbReference type="EMBL" id="GBG15543.1"/>
    </source>
</evidence>
<organism evidence="6 7">
    <name type="scientific">Novimethylophilus kurashikiensis</name>
    <dbReference type="NCBI Taxonomy" id="1825523"/>
    <lineage>
        <taxon>Bacteria</taxon>
        <taxon>Pseudomonadati</taxon>
        <taxon>Pseudomonadota</taxon>
        <taxon>Betaproteobacteria</taxon>
        <taxon>Nitrosomonadales</taxon>
        <taxon>Methylophilaceae</taxon>
        <taxon>Novimethylophilus</taxon>
    </lineage>
</organism>
<dbReference type="GO" id="GO:0003841">
    <property type="term" value="F:1-acylglycerol-3-phosphate O-acyltransferase activity"/>
    <property type="evidence" value="ECO:0007669"/>
    <property type="project" value="UniProtKB-EC"/>
</dbReference>
<gene>
    <name evidence="6" type="primary">plsC</name>
    <name evidence="6" type="ORF">NMK_3152</name>
</gene>
<dbReference type="CDD" id="cd07989">
    <property type="entry name" value="LPLAT_AGPAT-like"/>
    <property type="match status" value="1"/>
</dbReference>
<comment type="caution">
    <text evidence="6">The sequence shown here is derived from an EMBL/GenBank/DDBJ whole genome shotgun (WGS) entry which is preliminary data.</text>
</comment>
<keyword evidence="4" id="KW-0812">Transmembrane</keyword>
<keyword evidence="4" id="KW-1133">Transmembrane helix</keyword>
<keyword evidence="2 6" id="KW-0808">Transferase</keyword>
<sequence length="236" mass="26635">MTWLRSFIFALGQWLFTPVFCTLILLTFPLSQHRRYSIISIWAKTMLRWLEFTCDIKYRVIGAENIPNQPCVVLSKHQSAWETLAFQKVLPPQVWVLKRELLWIPFFGWGLALTNPIAIDRAAGREALKQLVSQGKDRLAKGFFVVVFPEGTRMPPGQNGKFHIGGAWLATHTGALALPIALDAGEHWAKNSFLKTPGTITVSIGKPIDTQGMKPDELNKQVEAWITAEMPRLKSL</sequence>
<evidence type="ECO:0000256" key="1">
    <source>
        <dbReference type="ARBA" id="ARBA00005189"/>
    </source>
</evidence>
<dbReference type="Proteomes" id="UP000245081">
    <property type="component" value="Unassembled WGS sequence"/>
</dbReference>
<feature type="domain" description="Phospholipid/glycerol acyltransferase" evidence="5">
    <location>
        <begin position="71"/>
        <end position="185"/>
    </location>
</feature>
<evidence type="ECO:0000259" key="5">
    <source>
        <dbReference type="SMART" id="SM00563"/>
    </source>
</evidence>
<dbReference type="PANTHER" id="PTHR10434:SF40">
    <property type="entry name" value="1-ACYL-SN-GLYCEROL-3-PHOSPHATE ACYLTRANSFERASE"/>
    <property type="match status" value="1"/>
</dbReference>
<dbReference type="Pfam" id="PF01553">
    <property type="entry name" value="Acyltransferase"/>
    <property type="match status" value="1"/>
</dbReference>
<dbReference type="PANTHER" id="PTHR10434">
    <property type="entry name" value="1-ACYL-SN-GLYCEROL-3-PHOSPHATE ACYLTRANSFERASE"/>
    <property type="match status" value="1"/>
</dbReference>
<accession>A0A2R5FG97</accession>
<reference evidence="6 7" key="1">
    <citation type="journal article" date="2018" name="Environ. Microbiol.">
        <title>Isolation and genomic characterization of Novimethylophilus kurashikiensis gen. nov. sp. nov., a new lanthanide-dependent methylotrophic species of Methylophilaceae.</title>
        <authorList>
            <person name="Lv H."/>
            <person name="Sahin N."/>
            <person name="Tani A."/>
        </authorList>
    </citation>
    <scope>NUCLEOTIDE SEQUENCE [LARGE SCALE GENOMIC DNA]</scope>
    <source>
        <strain evidence="6 7">La2-4</strain>
    </source>
</reference>
<keyword evidence="3 6" id="KW-0012">Acyltransferase</keyword>
<keyword evidence="7" id="KW-1185">Reference proteome</keyword>
<evidence type="ECO:0000256" key="2">
    <source>
        <dbReference type="ARBA" id="ARBA00022679"/>
    </source>
</evidence>
<evidence type="ECO:0000256" key="4">
    <source>
        <dbReference type="SAM" id="Phobius"/>
    </source>
</evidence>
<dbReference type="EC" id="2.3.1.51" evidence="6"/>
<comment type="pathway">
    <text evidence="1">Lipid metabolism.</text>
</comment>
<evidence type="ECO:0000256" key="3">
    <source>
        <dbReference type="ARBA" id="ARBA00023315"/>
    </source>
</evidence>
<evidence type="ECO:0000313" key="7">
    <source>
        <dbReference type="Proteomes" id="UP000245081"/>
    </source>
</evidence>
<dbReference type="InterPro" id="IPR002123">
    <property type="entry name" value="Plipid/glycerol_acylTrfase"/>
</dbReference>
<protein>
    <submittedName>
        <fullName evidence="6">1-acyl-sn-glycerol-3-phosphate acyltransferase</fullName>
        <ecNumber evidence="6">2.3.1.51</ecNumber>
    </submittedName>
</protein>
<name>A0A2R5FG97_9PROT</name>
<dbReference type="SMART" id="SM00563">
    <property type="entry name" value="PlsC"/>
    <property type="match status" value="1"/>
</dbReference>
<dbReference type="RefSeq" id="WP_109016694.1">
    <property type="nucleotide sequence ID" value="NZ_BDOQ01000019.1"/>
</dbReference>
<dbReference type="EMBL" id="BDOQ01000019">
    <property type="protein sequence ID" value="GBG15543.1"/>
    <property type="molecule type" value="Genomic_DNA"/>
</dbReference>
<dbReference type="OrthoDB" id="9812274at2"/>
<dbReference type="AlphaFoldDB" id="A0A2R5FG97"/>